<sequence>MNWNILLKLFFLYLCAREVESWHEKVLLNDVNSLTFYRGERTAGRRTAPIPQMSCVDGKACGEFVPTSITCSNVGTYGYHPQWKCQATLPRHLGFGRVAVSCEGYDYPGDPYVLKGSCGLQYSLSYIDGSKKSDRFYDSYGYSQSNQMFGYMFGLLFFCVLAFIAYNFILAVRRGGFNNSSVPSTPQRSNSNNDNSNNQPAGDGGPSPASGAGFSDFIRGTPGFWTGTGVGGLFGYLFGRQAGETRRRTSYRNRRFRRPYSGTWSSNSNFHDYSSDHYNPVDSYNSGTYTATAYADTEIR</sequence>
<dbReference type="GO" id="GO:0006816">
    <property type="term" value="P:calcium ion transport"/>
    <property type="evidence" value="ECO:0007669"/>
    <property type="project" value="UniProtKB-KW"/>
</dbReference>
<accession>A0A9N9DAY1</accession>
<comment type="subcellular location">
    <subcellularLocation>
        <location evidence="1">Endoplasmic reticulum membrane</location>
        <topology evidence="1">Single-pass type I membrane protein</topology>
    </subcellularLocation>
</comment>
<comment type="caution">
    <text evidence="17">The sequence shown here is derived from an EMBL/GenBank/DDBJ whole genome shotgun (WGS) entry which is preliminary data.</text>
</comment>
<keyword evidence="6 15" id="KW-0812">Transmembrane</keyword>
<keyword evidence="12 15" id="KW-0472">Membrane</keyword>
<organism evidence="17 18">
    <name type="scientific">Paraglomus brasilianum</name>
    <dbReference type="NCBI Taxonomy" id="144538"/>
    <lineage>
        <taxon>Eukaryota</taxon>
        <taxon>Fungi</taxon>
        <taxon>Fungi incertae sedis</taxon>
        <taxon>Mucoromycota</taxon>
        <taxon>Glomeromycotina</taxon>
        <taxon>Glomeromycetes</taxon>
        <taxon>Paraglomerales</taxon>
        <taxon>Paraglomeraceae</taxon>
        <taxon>Paraglomus</taxon>
    </lineage>
</organism>
<evidence type="ECO:0000256" key="13">
    <source>
        <dbReference type="ARBA" id="ARBA00031116"/>
    </source>
</evidence>
<keyword evidence="5" id="KW-0109">Calcium transport</keyword>
<gene>
    <name evidence="17" type="ORF">PBRASI_LOCUS9146</name>
</gene>
<comment type="similarity">
    <text evidence="2">Belongs to the SARAF family.</text>
</comment>
<dbReference type="Proteomes" id="UP000789739">
    <property type="component" value="Unassembled WGS sequence"/>
</dbReference>
<dbReference type="InterPro" id="IPR009567">
    <property type="entry name" value="SARAF"/>
</dbReference>
<evidence type="ECO:0000256" key="14">
    <source>
        <dbReference type="SAM" id="MobiDB-lite"/>
    </source>
</evidence>
<dbReference type="GO" id="GO:0005789">
    <property type="term" value="C:endoplasmic reticulum membrane"/>
    <property type="evidence" value="ECO:0007669"/>
    <property type="project" value="UniProtKB-SubCell"/>
</dbReference>
<keyword evidence="11" id="KW-0406">Ion transport</keyword>
<keyword evidence="8" id="KW-0256">Endoplasmic reticulum</keyword>
<dbReference type="PANTHER" id="PTHR15929:SF0">
    <property type="entry name" value="STORE-OPERATED CALCIUM ENTRY-ASSOCIATED REGULATORY FACTOR"/>
    <property type="match status" value="1"/>
</dbReference>
<keyword evidence="4" id="KW-0813">Transport</keyword>
<feature type="chain" id="PRO_5040337815" description="Store-operated calcium entry-associated regulatory factor" evidence="16">
    <location>
        <begin position="22"/>
        <end position="300"/>
    </location>
</feature>
<protein>
    <recommendedName>
        <fullName evidence="3">Store-operated calcium entry-associated regulatory factor</fullName>
    </recommendedName>
    <alternativeName>
        <fullName evidence="13">Transmembrane protein 66</fullName>
    </alternativeName>
</protein>
<evidence type="ECO:0000256" key="11">
    <source>
        <dbReference type="ARBA" id="ARBA00023065"/>
    </source>
</evidence>
<evidence type="ECO:0000256" key="8">
    <source>
        <dbReference type="ARBA" id="ARBA00022824"/>
    </source>
</evidence>
<evidence type="ECO:0000256" key="6">
    <source>
        <dbReference type="ARBA" id="ARBA00022692"/>
    </source>
</evidence>
<evidence type="ECO:0000256" key="9">
    <source>
        <dbReference type="ARBA" id="ARBA00022837"/>
    </source>
</evidence>
<keyword evidence="10 15" id="KW-1133">Transmembrane helix</keyword>
<keyword evidence="7 16" id="KW-0732">Signal</keyword>
<evidence type="ECO:0000256" key="5">
    <source>
        <dbReference type="ARBA" id="ARBA00022568"/>
    </source>
</evidence>
<evidence type="ECO:0000256" key="10">
    <source>
        <dbReference type="ARBA" id="ARBA00022989"/>
    </source>
</evidence>
<keyword evidence="18" id="KW-1185">Reference proteome</keyword>
<evidence type="ECO:0000313" key="18">
    <source>
        <dbReference type="Proteomes" id="UP000789739"/>
    </source>
</evidence>
<feature type="transmembrane region" description="Helical" evidence="15">
    <location>
        <begin position="148"/>
        <end position="169"/>
    </location>
</feature>
<evidence type="ECO:0000256" key="4">
    <source>
        <dbReference type="ARBA" id="ARBA00022448"/>
    </source>
</evidence>
<evidence type="ECO:0000256" key="1">
    <source>
        <dbReference type="ARBA" id="ARBA00004115"/>
    </source>
</evidence>
<feature type="region of interest" description="Disordered" evidence="14">
    <location>
        <begin position="180"/>
        <end position="208"/>
    </location>
</feature>
<evidence type="ECO:0000313" key="17">
    <source>
        <dbReference type="EMBL" id="CAG8629050.1"/>
    </source>
</evidence>
<dbReference type="EMBL" id="CAJVPI010001863">
    <property type="protein sequence ID" value="CAG8629050.1"/>
    <property type="molecule type" value="Genomic_DNA"/>
</dbReference>
<reference evidence="17" key="1">
    <citation type="submission" date="2021-06" db="EMBL/GenBank/DDBJ databases">
        <authorList>
            <person name="Kallberg Y."/>
            <person name="Tangrot J."/>
            <person name="Rosling A."/>
        </authorList>
    </citation>
    <scope>NUCLEOTIDE SEQUENCE</scope>
    <source>
        <strain evidence="17">BR232B</strain>
    </source>
</reference>
<feature type="signal peptide" evidence="16">
    <location>
        <begin position="1"/>
        <end position="21"/>
    </location>
</feature>
<evidence type="ECO:0000256" key="16">
    <source>
        <dbReference type="SAM" id="SignalP"/>
    </source>
</evidence>
<keyword evidence="9" id="KW-0106">Calcium</keyword>
<evidence type="ECO:0000256" key="15">
    <source>
        <dbReference type="SAM" id="Phobius"/>
    </source>
</evidence>
<evidence type="ECO:0000256" key="7">
    <source>
        <dbReference type="ARBA" id="ARBA00022729"/>
    </source>
</evidence>
<dbReference type="PANTHER" id="PTHR15929">
    <property type="entry name" value="STORE-OPERATED CALCIUM ENTRY-ASSOCIATED REGULATORY FACTOR"/>
    <property type="match status" value="1"/>
</dbReference>
<dbReference type="Pfam" id="PF06682">
    <property type="entry name" value="SARAF"/>
    <property type="match status" value="1"/>
</dbReference>
<proteinExistence type="inferred from homology"/>
<dbReference type="GO" id="GO:2001256">
    <property type="term" value="P:regulation of store-operated calcium entry"/>
    <property type="evidence" value="ECO:0007669"/>
    <property type="project" value="InterPro"/>
</dbReference>
<name>A0A9N9DAY1_9GLOM</name>
<evidence type="ECO:0000256" key="3">
    <source>
        <dbReference type="ARBA" id="ARBA00016584"/>
    </source>
</evidence>
<evidence type="ECO:0000256" key="2">
    <source>
        <dbReference type="ARBA" id="ARBA00006833"/>
    </source>
</evidence>
<feature type="compositionally biased region" description="Low complexity" evidence="14">
    <location>
        <begin position="189"/>
        <end position="208"/>
    </location>
</feature>
<dbReference type="OrthoDB" id="20303at2759"/>
<dbReference type="AlphaFoldDB" id="A0A9N9DAY1"/>
<evidence type="ECO:0000256" key="12">
    <source>
        <dbReference type="ARBA" id="ARBA00023136"/>
    </source>
</evidence>